<dbReference type="InterPro" id="IPR025204">
    <property type="entry name" value="CENP-L"/>
</dbReference>
<dbReference type="PANTHER" id="PTHR31740">
    <property type="entry name" value="CENTROMERE PROTEIN L"/>
    <property type="match status" value="1"/>
</dbReference>
<dbReference type="GO" id="GO:0000775">
    <property type="term" value="C:chromosome, centromeric region"/>
    <property type="evidence" value="ECO:0007669"/>
    <property type="project" value="UniProtKB-SubCell"/>
</dbReference>
<evidence type="ECO:0000256" key="3">
    <source>
        <dbReference type="ARBA" id="ARBA00011060"/>
    </source>
</evidence>
<evidence type="ECO:0000256" key="2">
    <source>
        <dbReference type="ARBA" id="ARBA00004584"/>
    </source>
</evidence>
<gene>
    <name evidence="7" type="ORF">EX30DRAFT_364819</name>
</gene>
<evidence type="ECO:0000313" key="7">
    <source>
        <dbReference type="EMBL" id="TGZ80028.1"/>
    </source>
</evidence>
<comment type="similarity">
    <text evidence="3">Belongs to the CENP-L/IML3 family.</text>
</comment>
<reference evidence="7 8" key="1">
    <citation type="submission" date="2019-04" db="EMBL/GenBank/DDBJ databases">
        <title>Comparative genomics and transcriptomics to analyze fruiting body development in filamentous ascomycetes.</title>
        <authorList>
            <consortium name="DOE Joint Genome Institute"/>
            <person name="Lutkenhaus R."/>
            <person name="Traeger S."/>
            <person name="Breuer J."/>
            <person name="Kuo A."/>
            <person name="Lipzen A."/>
            <person name="Pangilinan J."/>
            <person name="Dilworth D."/>
            <person name="Sandor L."/>
            <person name="Poggeler S."/>
            <person name="Barry K."/>
            <person name="Grigoriev I.V."/>
            <person name="Nowrousian M."/>
        </authorList>
    </citation>
    <scope>NUCLEOTIDE SEQUENCE [LARGE SCALE GENOMIC DNA]</scope>
    <source>
        <strain evidence="7 8">CBS 389.68</strain>
    </source>
</reference>
<dbReference type="Pfam" id="PF13092">
    <property type="entry name" value="CENP-L"/>
    <property type="match status" value="1"/>
</dbReference>
<proteinExistence type="inferred from homology"/>
<name>A0A4S2MU16_9PEZI</name>
<dbReference type="AlphaFoldDB" id="A0A4S2MU16"/>
<evidence type="ECO:0000256" key="5">
    <source>
        <dbReference type="ARBA" id="ARBA00023242"/>
    </source>
</evidence>
<keyword evidence="6" id="KW-0137">Centromere</keyword>
<dbReference type="EMBL" id="ML220127">
    <property type="protein sequence ID" value="TGZ80028.1"/>
    <property type="molecule type" value="Genomic_DNA"/>
</dbReference>
<keyword evidence="4" id="KW-0158">Chromosome</keyword>
<dbReference type="PANTHER" id="PTHR31740:SF2">
    <property type="entry name" value="CENTROMERE PROTEIN L"/>
    <property type="match status" value="1"/>
</dbReference>
<sequence length="380" mass="42120">MSTPASDPPPLHPLLSKTYTLHTLTPLHSFPPLTKSALLPHTRSLAAQLRGDVMRGTSSTILHDTGEAASTTATTTTTTGKLKTVSLLPLAATPPLSQFSGVGLTVEYENITYSALLVRCDAASITTARRKERPGFTYLPLLLTRMPKPVLAVLARYLATTFDATVTPLWLDERVLREAVATWVEARKTRKREVRMVFTGLEGEGVRSMSVVIAARDVRRFGRRGWWKCVEGYLREVCGVEVAEGGGWRLQKVVCGGFVMQGGELAGKWKGFEMRGGEEEEVVRRVLGGLVGRAEDVTLLHEYGRRRYSLFHLNVGVCKARQPRDSDLSTEPSPHRPITATTLIWTHDTMSSLKRIHGYDPDAYKKQKFTNNTDNLIIYG</sequence>
<evidence type="ECO:0000313" key="8">
    <source>
        <dbReference type="Proteomes" id="UP000298138"/>
    </source>
</evidence>
<keyword evidence="5" id="KW-0539">Nucleus</keyword>
<protein>
    <submittedName>
        <fullName evidence="7">Uncharacterized protein</fullName>
    </submittedName>
</protein>
<dbReference type="GO" id="GO:0005634">
    <property type="term" value="C:nucleus"/>
    <property type="evidence" value="ECO:0007669"/>
    <property type="project" value="UniProtKB-SubCell"/>
</dbReference>
<dbReference type="InParanoid" id="A0A4S2MU16"/>
<organism evidence="7 8">
    <name type="scientific">Ascodesmis nigricans</name>
    <dbReference type="NCBI Taxonomy" id="341454"/>
    <lineage>
        <taxon>Eukaryota</taxon>
        <taxon>Fungi</taxon>
        <taxon>Dikarya</taxon>
        <taxon>Ascomycota</taxon>
        <taxon>Pezizomycotina</taxon>
        <taxon>Pezizomycetes</taxon>
        <taxon>Pezizales</taxon>
        <taxon>Ascodesmidaceae</taxon>
        <taxon>Ascodesmis</taxon>
    </lineage>
</organism>
<keyword evidence="8" id="KW-1185">Reference proteome</keyword>
<accession>A0A4S2MU16</accession>
<dbReference type="OrthoDB" id="8864979at2759"/>
<evidence type="ECO:0000256" key="1">
    <source>
        <dbReference type="ARBA" id="ARBA00004123"/>
    </source>
</evidence>
<evidence type="ECO:0000256" key="6">
    <source>
        <dbReference type="ARBA" id="ARBA00023328"/>
    </source>
</evidence>
<evidence type="ECO:0000256" key="4">
    <source>
        <dbReference type="ARBA" id="ARBA00022454"/>
    </source>
</evidence>
<comment type="subcellular location">
    <subcellularLocation>
        <location evidence="2">Chromosome</location>
        <location evidence="2">Centromere</location>
    </subcellularLocation>
    <subcellularLocation>
        <location evidence="1">Nucleus</location>
    </subcellularLocation>
</comment>
<dbReference type="Proteomes" id="UP000298138">
    <property type="component" value="Unassembled WGS sequence"/>
</dbReference>